<dbReference type="Pfam" id="PF11304">
    <property type="entry name" value="DUF3106"/>
    <property type="match status" value="1"/>
</dbReference>
<evidence type="ECO:0000313" key="3">
    <source>
        <dbReference type="EMBL" id="KAA2284177.1"/>
    </source>
</evidence>
<evidence type="ECO:0000256" key="1">
    <source>
        <dbReference type="SAM" id="MobiDB-lite"/>
    </source>
</evidence>
<comment type="caution">
    <text evidence="3">The sequence shown here is derived from an EMBL/GenBank/DDBJ whole genome shotgun (WGS) entry which is preliminary data.</text>
</comment>
<feature type="region of interest" description="Disordered" evidence="1">
    <location>
        <begin position="28"/>
        <end position="57"/>
    </location>
</feature>
<dbReference type="InterPro" id="IPR021455">
    <property type="entry name" value="DUF3106"/>
</dbReference>
<reference evidence="3 4" key="2">
    <citation type="submission" date="2019-09" db="EMBL/GenBank/DDBJ databases">
        <authorList>
            <person name="Mazur A."/>
        </authorList>
    </citation>
    <scope>NUCLEOTIDE SEQUENCE [LARGE SCALE GENOMIC DNA]</scope>
    <source>
        <strain evidence="3 4">3729k</strain>
    </source>
</reference>
<dbReference type="Proteomes" id="UP000322165">
    <property type="component" value="Unassembled WGS sequence"/>
</dbReference>
<gene>
    <name evidence="3" type="ORF">F0415_10540</name>
</gene>
<feature type="signal peptide" evidence="2">
    <location>
        <begin position="1"/>
        <end position="28"/>
    </location>
</feature>
<evidence type="ECO:0000313" key="4">
    <source>
        <dbReference type="Proteomes" id="UP000322165"/>
    </source>
</evidence>
<sequence length="213" mass="23970">MSLASAKTYALPALILASFLLPAMPVLARPPEEPAPPPARQETAADPGPRLAPEHRPPHRDRWLARLMRMGPVPVPGGVVVPRWTELDPDRQARLARFEQRWDQMPASARVHLLERLERHQRWEAMSPEERERIRAGVRHFLDMPPELQEKARASFQALRALPPEQRRDLLQRWRSLSPEQRRAWLEAGGPAIAPAPDAPADTDRTGGPDGSG</sequence>
<organism evidence="3 4">
    <name type="scientific">Arenimonas fontis</name>
    <dbReference type="NCBI Taxonomy" id="2608255"/>
    <lineage>
        <taxon>Bacteria</taxon>
        <taxon>Pseudomonadati</taxon>
        <taxon>Pseudomonadota</taxon>
        <taxon>Gammaproteobacteria</taxon>
        <taxon>Lysobacterales</taxon>
        <taxon>Lysobacteraceae</taxon>
        <taxon>Arenimonas</taxon>
    </lineage>
</organism>
<dbReference type="EMBL" id="VUOD01000009">
    <property type="protein sequence ID" value="KAA2284177.1"/>
    <property type="molecule type" value="Genomic_DNA"/>
</dbReference>
<feature type="chain" id="PRO_5023082144" evidence="2">
    <location>
        <begin position="29"/>
        <end position="213"/>
    </location>
</feature>
<reference evidence="3 4" key="1">
    <citation type="submission" date="2019-09" db="EMBL/GenBank/DDBJ databases">
        <title>Arenimonas chukotkensis sp. nov., a bacterium isolated from Chukotka hot spring, Arctic region, Russia.</title>
        <authorList>
            <person name="Zayulina K.S."/>
            <person name="Prokofeva M.I."/>
            <person name="Elcheninov A.G."/>
            <person name="Novikov A."/>
            <person name="Kochetkova T.V."/>
            <person name="Kublanov I.V."/>
        </authorList>
    </citation>
    <scope>NUCLEOTIDE SEQUENCE [LARGE SCALE GENOMIC DNA]</scope>
    <source>
        <strain evidence="3 4">3729k</strain>
    </source>
</reference>
<dbReference type="AlphaFoldDB" id="A0A5B2Z8F8"/>
<feature type="compositionally biased region" description="Low complexity" evidence="1">
    <location>
        <begin position="188"/>
        <end position="200"/>
    </location>
</feature>
<name>A0A5B2Z8F8_9GAMM</name>
<accession>A0A5B2Z8F8</accession>
<proteinExistence type="predicted"/>
<feature type="region of interest" description="Disordered" evidence="1">
    <location>
        <begin position="185"/>
        <end position="213"/>
    </location>
</feature>
<dbReference type="RefSeq" id="WP_149861182.1">
    <property type="nucleotide sequence ID" value="NZ_VUOD01000009.1"/>
</dbReference>
<protein>
    <submittedName>
        <fullName evidence="3">DUF3106 domain-containing protein</fullName>
    </submittedName>
</protein>
<keyword evidence="4" id="KW-1185">Reference proteome</keyword>
<keyword evidence="2" id="KW-0732">Signal</keyword>
<evidence type="ECO:0000256" key="2">
    <source>
        <dbReference type="SAM" id="SignalP"/>
    </source>
</evidence>